<feature type="transmembrane region" description="Helical" evidence="4">
    <location>
        <begin position="198"/>
        <end position="219"/>
    </location>
</feature>
<gene>
    <name evidence="5" type="ORF">EDD57_11829</name>
</gene>
<dbReference type="EMBL" id="SLXV01000018">
    <property type="protein sequence ID" value="TCP68291.1"/>
    <property type="molecule type" value="Genomic_DNA"/>
</dbReference>
<sequence>MNKKRWLPMSFILLFICLICSRDLVYAETGQESSIPAGEVQTQSTEGNNMLFDVFTRFPEEKIKKSKEAGYEVNYARYDSSRYTLEFEADGQNWWDIAEKAENIGHYTLYQLDNTIWQVILSWDFTVISAIQSAFSLDIVNEFAETVEKTIQQFAGFNGTTIVAGKGLWGGFILFVIVISGAWFAYRGLYKRDQTNAVSSIITMMVIFMASLAFFANAGGIMKDLNAISSGISTELMGISLNLGDVGTGEGSSEDDVVGGIRDGAGKPQNSNEVKASPVTYPFRLADQVYHLLIYEPYLMLQYGNVDGSDAVNYARAKKLLSQKPGSEARKQVVKQEVIGTDGNPPNIMMTTKGTFQRLSILLLLGITHFVIGIVFFLTAGAVILYQFFFIIFALFAPIALLLALYPAWSSIATNWLKTFLGYQLIKIILGVFLSILLTISNFLYRLTPPKDYGYSWTIIMQLILVVGVMWKRKELYGVLNTTFSGKADKGIADPGLRNMLNKINQYASNTSTRLGKIRRK</sequence>
<evidence type="ECO:0000256" key="1">
    <source>
        <dbReference type="ARBA" id="ARBA00022692"/>
    </source>
</evidence>
<dbReference type="Proteomes" id="UP000294746">
    <property type="component" value="Unassembled WGS sequence"/>
</dbReference>
<name>A0A4R2S7C5_9BACL</name>
<feature type="transmembrane region" description="Helical" evidence="4">
    <location>
        <begin position="453"/>
        <end position="471"/>
    </location>
</feature>
<dbReference type="RefSeq" id="WP_131848833.1">
    <property type="nucleotide sequence ID" value="NZ_SLXV01000018.1"/>
</dbReference>
<feature type="transmembrane region" description="Helical" evidence="4">
    <location>
        <begin position="420"/>
        <end position="441"/>
    </location>
</feature>
<keyword evidence="6" id="KW-1185">Reference proteome</keyword>
<dbReference type="GO" id="GO:0030255">
    <property type="term" value="P:protein secretion by the type IV secretion system"/>
    <property type="evidence" value="ECO:0007669"/>
    <property type="project" value="InterPro"/>
</dbReference>
<dbReference type="NCBIfam" id="NF046089">
    <property type="entry name" value="CD3337_EF1877"/>
    <property type="match status" value="1"/>
</dbReference>
<dbReference type="OrthoDB" id="2930912at2"/>
<dbReference type="AlphaFoldDB" id="A0A4R2S7C5"/>
<feature type="transmembrane region" description="Helical" evidence="4">
    <location>
        <begin position="359"/>
        <end position="378"/>
    </location>
</feature>
<protein>
    <submittedName>
        <fullName evidence="5">TrbL/VirB6 plasmid conjugal transfer protein</fullName>
    </submittedName>
</protein>
<keyword evidence="3 4" id="KW-0472">Membrane</keyword>
<keyword evidence="1 4" id="KW-0812">Transmembrane</keyword>
<proteinExistence type="predicted"/>
<evidence type="ECO:0000256" key="4">
    <source>
        <dbReference type="SAM" id="Phobius"/>
    </source>
</evidence>
<organism evidence="5 6">
    <name type="scientific">Baia soyae</name>
    <dbReference type="NCBI Taxonomy" id="1544746"/>
    <lineage>
        <taxon>Bacteria</taxon>
        <taxon>Bacillati</taxon>
        <taxon>Bacillota</taxon>
        <taxon>Bacilli</taxon>
        <taxon>Bacillales</taxon>
        <taxon>Thermoactinomycetaceae</taxon>
        <taxon>Baia</taxon>
    </lineage>
</organism>
<dbReference type="Pfam" id="PF04610">
    <property type="entry name" value="TrbL"/>
    <property type="match status" value="1"/>
</dbReference>
<dbReference type="InterPro" id="IPR007688">
    <property type="entry name" value="Conjugal_tfr_TrbL/VirB6"/>
</dbReference>
<evidence type="ECO:0000313" key="5">
    <source>
        <dbReference type="EMBL" id="TCP68291.1"/>
    </source>
</evidence>
<feature type="transmembrane region" description="Helical" evidence="4">
    <location>
        <begin position="167"/>
        <end position="186"/>
    </location>
</feature>
<evidence type="ECO:0000256" key="2">
    <source>
        <dbReference type="ARBA" id="ARBA00022989"/>
    </source>
</evidence>
<comment type="caution">
    <text evidence="5">The sequence shown here is derived from an EMBL/GenBank/DDBJ whole genome shotgun (WGS) entry which is preliminary data.</text>
</comment>
<feature type="transmembrane region" description="Helical" evidence="4">
    <location>
        <begin position="384"/>
        <end position="408"/>
    </location>
</feature>
<keyword evidence="2 4" id="KW-1133">Transmembrane helix</keyword>
<reference evidence="5 6" key="1">
    <citation type="submission" date="2019-03" db="EMBL/GenBank/DDBJ databases">
        <title>Genomic Encyclopedia of Type Strains, Phase IV (KMG-IV): sequencing the most valuable type-strain genomes for metagenomic binning, comparative biology and taxonomic classification.</title>
        <authorList>
            <person name="Goeker M."/>
        </authorList>
    </citation>
    <scope>NUCLEOTIDE SEQUENCE [LARGE SCALE GENOMIC DNA]</scope>
    <source>
        <strain evidence="5 6">DSM 46831</strain>
    </source>
</reference>
<dbReference type="InterPro" id="IPR058112">
    <property type="entry name" value="CD3337_EF1877-like"/>
</dbReference>
<accession>A0A4R2S7C5</accession>
<evidence type="ECO:0000256" key="3">
    <source>
        <dbReference type="ARBA" id="ARBA00023136"/>
    </source>
</evidence>
<evidence type="ECO:0000313" key="6">
    <source>
        <dbReference type="Proteomes" id="UP000294746"/>
    </source>
</evidence>